<protein>
    <submittedName>
        <fullName evidence="2">DUF4081 domain-containing protein</fullName>
    </submittedName>
</protein>
<sequence>MTRILPRVLPWSPSARISRRSAEGEPRTLGRHDTTALIELLDRDPVANIFTRSQMSLHRSAVPDGFSHIIGLDGDDGLESACWVGANLAPTAMPAEDAKRYAAHALESRQRFASVFGPAETVLAMHDVLQGGQLEIFDVRDNQPLMAITECPASIRRNQLRPAQVQEFDLVLPASAAMFEEELGYSPLENGGSFYRNRVRQLIRDGHTLIDCDQRGNIIFKADLGTVTDKAVQIQGVWVNPKYRGQGLAAGYMAATVDYAKQFAPIVSLYVNDYNTAAIKTYQRIGFEQVGTFATILF</sequence>
<comment type="caution">
    <text evidence="2">The sequence shown here is derived from an EMBL/GenBank/DDBJ whole genome shotgun (WGS) entry which is preliminary data.</text>
</comment>
<dbReference type="PANTHER" id="PTHR43072:SF54">
    <property type="entry name" value="GCN5-RELATED N-ACETYLTRANSFERASE"/>
    <property type="match status" value="1"/>
</dbReference>
<proteinExistence type="predicted"/>
<evidence type="ECO:0000313" key="2">
    <source>
        <dbReference type="EMBL" id="PMQ21563.1"/>
    </source>
</evidence>
<dbReference type="Pfam" id="PF00583">
    <property type="entry name" value="Acetyltransf_1"/>
    <property type="match status" value="1"/>
</dbReference>
<accession>A0A2N7S5Y7</accession>
<evidence type="ECO:0000259" key="1">
    <source>
        <dbReference type="PROSITE" id="PS51186"/>
    </source>
</evidence>
<name>A0A2N7S5Y7_9MICC</name>
<dbReference type="PANTHER" id="PTHR43072">
    <property type="entry name" value="N-ACETYLTRANSFERASE"/>
    <property type="match status" value="1"/>
</dbReference>
<dbReference type="Proteomes" id="UP000235739">
    <property type="component" value="Unassembled WGS sequence"/>
</dbReference>
<dbReference type="SUPFAM" id="SSF55729">
    <property type="entry name" value="Acyl-CoA N-acyltransferases (Nat)"/>
    <property type="match status" value="1"/>
</dbReference>
<reference evidence="2 3" key="1">
    <citation type="journal article" date="2017" name="Elife">
        <title>Extensive horizontal gene transfer in cheese-associated bacteria.</title>
        <authorList>
            <person name="Bonham K.S."/>
            <person name="Wolfe B.E."/>
            <person name="Dutton R.J."/>
        </authorList>
    </citation>
    <scope>NUCLEOTIDE SEQUENCE [LARGE SCALE GENOMIC DNA]</scope>
    <source>
        <strain evidence="2 3">JB182</strain>
    </source>
</reference>
<feature type="domain" description="N-acetyltransferase" evidence="1">
    <location>
        <begin position="158"/>
        <end position="298"/>
    </location>
</feature>
<organism evidence="2 3">
    <name type="scientific">Glutamicibacter arilaitensis</name>
    <dbReference type="NCBI Taxonomy" id="256701"/>
    <lineage>
        <taxon>Bacteria</taxon>
        <taxon>Bacillati</taxon>
        <taxon>Actinomycetota</taxon>
        <taxon>Actinomycetes</taxon>
        <taxon>Micrococcales</taxon>
        <taxon>Micrococcaceae</taxon>
        <taxon>Glutamicibacter</taxon>
    </lineage>
</organism>
<dbReference type="PROSITE" id="PS51186">
    <property type="entry name" value="GNAT"/>
    <property type="match status" value="1"/>
</dbReference>
<dbReference type="Gene3D" id="3.40.630.30">
    <property type="match status" value="1"/>
</dbReference>
<dbReference type="Pfam" id="PF13312">
    <property type="entry name" value="DUF4081"/>
    <property type="match status" value="1"/>
</dbReference>
<dbReference type="EMBL" id="PNQX01000001">
    <property type="protein sequence ID" value="PMQ21563.1"/>
    <property type="molecule type" value="Genomic_DNA"/>
</dbReference>
<dbReference type="InterPro" id="IPR025289">
    <property type="entry name" value="DUF4081"/>
</dbReference>
<dbReference type="AlphaFoldDB" id="A0A2N7S5Y7"/>
<evidence type="ECO:0000313" key="3">
    <source>
        <dbReference type="Proteomes" id="UP000235739"/>
    </source>
</evidence>
<dbReference type="InterPro" id="IPR016181">
    <property type="entry name" value="Acyl_CoA_acyltransferase"/>
</dbReference>
<dbReference type="GO" id="GO:0016747">
    <property type="term" value="F:acyltransferase activity, transferring groups other than amino-acyl groups"/>
    <property type="evidence" value="ECO:0007669"/>
    <property type="project" value="InterPro"/>
</dbReference>
<gene>
    <name evidence="2" type="ORF">CIK84_08530</name>
</gene>
<dbReference type="InterPro" id="IPR000182">
    <property type="entry name" value="GNAT_dom"/>
</dbReference>